<dbReference type="Pfam" id="PF02195">
    <property type="entry name" value="ParB_N"/>
    <property type="match status" value="1"/>
</dbReference>
<dbReference type="InterPro" id="IPR036086">
    <property type="entry name" value="ParB/Sulfiredoxin_sf"/>
</dbReference>
<dbReference type="EMBL" id="CXPG01000027">
    <property type="protein sequence ID" value="CTQ34822.1"/>
    <property type="molecule type" value="Genomic_DNA"/>
</dbReference>
<feature type="compositionally biased region" description="Acidic residues" evidence="2">
    <location>
        <begin position="673"/>
        <end position="707"/>
    </location>
</feature>
<accession>A0A0M6XVS5</accession>
<dbReference type="Gene3D" id="1.10.10.2830">
    <property type="match status" value="1"/>
</dbReference>
<gene>
    <name evidence="4" type="ORF">JAN5088_03618</name>
</gene>
<dbReference type="AlphaFoldDB" id="A0A0M6XVS5"/>
<dbReference type="InterPro" id="IPR050336">
    <property type="entry name" value="Chromosome_partition/occlusion"/>
</dbReference>
<feature type="region of interest" description="Disordered" evidence="2">
    <location>
        <begin position="667"/>
        <end position="713"/>
    </location>
</feature>
<evidence type="ECO:0000313" key="5">
    <source>
        <dbReference type="Proteomes" id="UP000048908"/>
    </source>
</evidence>
<dbReference type="Proteomes" id="UP000048908">
    <property type="component" value="Unassembled WGS sequence"/>
</dbReference>
<dbReference type="InterPro" id="IPR041468">
    <property type="entry name" value="HTH_ParB/Spo0J"/>
</dbReference>
<feature type="coiled-coil region" evidence="1">
    <location>
        <begin position="338"/>
        <end position="365"/>
    </location>
</feature>
<dbReference type="SMART" id="SM00470">
    <property type="entry name" value="ParB"/>
    <property type="match status" value="1"/>
</dbReference>
<dbReference type="GO" id="GO:0005694">
    <property type="term" value="C:chromosome"/>
    <property type="evidence" value="ECO:0007669"/>
    <property type="project" value="TreeGrafter"/>
</dbReference>
<evidence type="ECO:0000256" key="1">
    <source>
        <dbReference type="SAM" id="Coils"/>
    </source>
</evidence>
<keyword evidence="1" id="KW-0175">Coiled coil</keyword>
<evidence type="ECO:0000256" key="2">
    <source>
        <dbReference type="SAM" id="MobiDB-lite"/>
    </source>
</evidence>
<dbReference type="PANTHER" id="PTHR33375">
    <property type="entry name" value="CHROMOSOME-PARTITIONING PROTEIN PARB-RELATED"/>
    <property type="match status" value="1"/>
</dbReference>
<dbReference type="STRING" id="282197.SAMN04488517_11073"/>
<dbReference type="Gene3D" id="3.90.1530.30">
    <property type="match status" value="1"/>
</dbReference>
<dbReference type="SUPFAM" id="SSF109709">
    <property type="entry name" value="KorB DNA-binding domain-like"/>
    <property type="match status" value="1"/>
</dbReference>
<sequence length="713" mass="77342">MTTTKTTLPELTETAIALKDLTLHPLNARAGSPDAYAADDIPVLAASIATLGLLNPLIVQKVEIDGAPAWGVLAGGRRLAALRRLCEDKDAKGWTARTKIACRAIGDNVAAATAITVAENVTQAPMDPLDEFEAFARMMETGGHDVDSIAALFGVERRRVTERLRYGRVHPDIRRAARAKEISLDVMKAFASHPDHGTQWAVFEATEGSYRQAWTIRDRLEKAGVKLGSDLGRYVEEAYRAADGPITADLIEEDSVLTDEALVERLLVEKLAALAEAERARLGFAWAEGRRTADYEALQAYGRTYPSPIEPEGAAAERVTAIADRLVAIDELRDEAEANDDGTDFDALEDEYEALQQEHEELTTGYGPEQLAKAGVIAHWRYDGPQVIYGLIRPEDMVPAGGEATPVGATKADGAAPGTEGDVKEGPAPLEVAASLAADLRTERAIVIGAGLAADPTLAQDLALFKIVSDLWNAHGTRVSWSMGITASRGERPHGKPDGMDQGPTEAIAALRDGVDLTWMDGARSVTERFEAFRLLDAAMKARIVGVAMAEAIAPAELGDHEVLLTHVAHQVVPDMRAAWRPTGEAFFGRIRKAQLLHLLADDLKQPEEAARLATAKKVDVVDYLDRLFAAPFATLTPEQREAVETWCPPGMAIPELRERHRVEVTNTADPAAEIEEDEDETFEVEPEETLDPDEEFDDCEDVAEELPETKAA</sequence>
<protein>
    <submittedName>
        <fullName evidence="4">PRTRC system ParB family protein</fullName>
    </submittedName>
</protein>
<dbReference type="OrthoDB" id="9813122at2"/>
<reference evidence="4 5" key="1">
    <citation type="submission" date="2015-07" db="EMBL/GenBank/DDBJ databases">
        <authorList>
            <person name="Noorani M."/>
        </authorList>
    </citation>
    <scope>NUCLEOTIDE SEQUENCE [LARGE SCALE GENOMIC DNA]</scope>
    <source>
        <strain evidence="4 5">CECT 5088</strain>
    </source>
</reference>
<dbReference type="SUPFAM" id="SSF110849">
    <property type="entry name" value="ParB/Sulfiredoxin"/>
    <property type="match status" value="1"/>
</dbReference>
<organism evidence="4 5">
    <name type="scientific">Jannaschia rubra</name>
    <dbReference type="NCBI Taxonomy" id="282197"/>
    <lineage>
        <taxon>Bacteria</taxon>
        <taxon>Pseudomonadati</taxon>
        <taxon>Pseudomonadota</taxon>
        <taxon>Alphaproteobacteria</taxon>
        <taxon>Rhodobacterales</taxon>
        <taxon>Roseobacteraceae</taxon>
        <taxon>Jannaschia</taxon>
    </lineage>
</organism>
<dbReference type="PANTHER" id="PTHR33375:SF7">
    <property type="entry name" value="CHROMOSOME 2-PARTITIONING PROTEIN PARB-RELATED"/>
    <property type="match status" value="1"/>
</dbReference>
<keyword evidence="5" id="KW-1185">Reference proteome</keyword>
<evidence type="ECO:0000313" key="4">
    <source>
        <dbReference type="EMBL" id="CTQ34822.1"/>
    </source>
</evidence>
<dbReference type="Pfam" id="PF17762">
    <property type="entry name" value="HTH_ParB"/>
    <property type="match status" value="1"/>
</dbReference>
<dbReference type="InterPro" id="IPR003115">
    <property type="entry name" value="ParB_N"/>
</dbReference>
<proteinExistence type="predicted"/>
<feature type="domain" description="ParB-like N-terminal" evidence="3">
    <location>
        <begin position="14"/>
        <end position="121"/>
    </location>
</feature>
<dbReference type="GO" id="GO:0007059">
    <property type="term" value="P:chromosome segregation"/>
    <property type="evidence" value="ECO:0007669"/>
    <property type="project" value="TreeGrafter"/>
</dbReference>
<name>A0A0M6XVS5_9RHOB</name>
<dbReference type="RefSeq" id="WP_055684185.1">
    <property type="nucleotide sequence ID" value="NZ_CXPG01000027.1"/>
</dbReference>
<evidence type="ECO:0000259" key="3">
    <source>
        <dbReference type="SMART" id="SM00470"/>
    </source>
</evidence>